<evidence type="ECO:0000256" key="2">
    <source>
        <dbReference type="ARBA" id="ARBA00022540"/>
    </source>
</evidence>
<dbReference type="Proteomes" id="UP001303160">
    <property type="component" value="Unassembled WGS sequence"/>
</dbReference>
<dbReference type="InterPro" id="IPR001288">
    <property type="entry name" value="Translation_initiation_fac_3"/>
</dbReference>
<sequence>MKRTLCPYSSAAAIRSVFLSNGAPITGPAHLQRLLVPSITAPSQRSFSGRGGPLTNLFQLGTFRKPSFDFERREPKPTDGKILNYNIRGQMVVIRTKEGTLSEPQDKLEVLQSLDLDRSALEMLAEPKPGRPFPICRIILHEDEQKKAYAEMKMQKKKLQNEVKVAQKEVEINWAMAPHDLVTKIRRLKGFLEKGYRVEVTLMHPKKKSKRKASDEEAKDVFAEVIKVLEEVPGTTEYKSRQGNVGKVQSLFLQGKVPKKSAESPPESTETDSSMEEDSETNPEKLETAGG</sequence>
<keyword evidence="7" id="KW-1185">Reference proteome</keyword>
<keyword evidence="2" id="KW-0396">Initiation factor</keyword>
<dbReference type="GO" id="GO:0005739">
    <property type="term" value="C:mitochondrion"/>
    <property type="evidence" value="ECO:0007669"/>
    <property type="project" value="TreeGrafter"/>
</dbReference>
<protein>
    <recommendedName>
        <fullName evidence="8">Translation initiation factor IF-3</fullName>
    </recommendedName>
</protein>
<proteinExistence type="inferred from homology"/>
<reference evidence="6" key="1">
    <citation type="journal article" date="2023" name="Mol. Phylogenet. Evol.">
        <title>Genome-scale phylogeny and comparative genomics of the fungal order Sordariales.</title>
        <authorList>
            <person name="Hensen N."/>
            <person name="Bonometti L."/>
            <person name="Westerberg I."/>
            <person name="Brannstrom I.O."/>
            <person name="Guillou S."/>
            <person name="Cros-Aarteil S."/>
            <person name="Calhoun S."/>
            <person name="Haridas S."/>
            <person name="Kuo A."/>
            <person name="Mondo S."/>
            <person name="Pangilinan J."/>
            <person name="Riley R."/>
            <person name="LaButti K."/>
            <person name="Andreopoulos B."/>
            <person name="Lipzen A."/>
            <person name="Chen C."/>
            <person name="Yan M."/>
            <person name="Daum C."/>
            <person name="Ng V."/>
            <person name="Clum A."/>
            <person name="Steindorff A."/>
            <person name="Ohm R.A."/>
            <person name="Martin F."/>
            <person name="Silar P."/>
            <person name="Natvig D.O."/>
            <person name="Lalanne C."/>
            <person name="Gautier V."/>
            <person name="Ament-Velasquez S.L."/>
            <person name="Kruys A."/>
            <person name="Hutchinson M.I."/>
            <person name="Powell A.J."/>
            <person name="Barry K."/>
            <person name="Miller A.N."/>
            <person name="Grigoriev I.V."/>
            <person name="Debuchy R."/>
            <person name="Gladieux P."/>
            <person name="Hiltunen Thoren M."/>
            <person name="Johannesson H."/>
        </authorList>
    </citation>
    <scope>NUCLEOTIDE SEQUENCE</scope>
    <source>
        <strain evidence="6">CBS 315.58</strain>
    </source>
</reference>
<dbReference type="GO" id="GO:0070124">
    <property type="term" value="P:mitochondrial translational initiation"/>
    <property type="evidence" value="ECO:0007669"/>
    <property type="project" value="TreeGrafter"/>
</dbReference>
<evidence type="ECO:0000256" key="1">
    <source>
        <dbReference type="ARBA" id="ARBA00005439"/>
    </source>
</evidence>
<dbReference type="EMBL" id="MU863887">
    <property type="protein sequence ID" value="KAK4203651.1"/>
    <property type="molecule type" value="Genomic_DNA"/>
</dbReference>
<feature type="coiled-coil region" evidence="4">
    <location>
        <begin position="142"/>
        <end position="169"/>
    </location>
</feature>
<gene>
    <name evidence="6" type="ORF">QBC40DRAFT_274172</name>
</gene>
<accession>A0AAN6XNL9</accession>
<dbReference type="InterPro" id="IPR036788">
    <property type="entry name" value="T_IF-3_C_sf"/>
</dbReference>
<comment type="caution">
    <text evidence="6">The sequence shown here is derived from an EMBL/GenBank/DDBJ whole genome shotgun (WGS) entry which is preliminary data.</text>
</comment>
<dbReference type="GO" id="GO:0003743">
    <property type="term" value="F:translation initiation factor activity"/>
    <property type="evidence" value="ECO:0007669"/>
    <property type="project" value="UniProtKB-KW"/>
</dbReference>
<evidence type="ECO:0000256" key="4">
    <source>
        <dbReference type="SAM" id="Coils"/>
    </source>
</evidence>
<feature type="region of interest" description="Disordered" evidence="5">
    <location>
        <begin position="249"/>
        <end position="291"/>
    </location>
</feature>
<name>A0AAN6XNL9_9PEZI</name>
<keyword evidence="4" id="KW-0175">Coiled coil</keyword>
<comment type="similarity">
    <text evidence="1">Belongs to the IF-3 family.</text>
</comment>
<organism evidence="6 7">
    <name type="scientific">Triangularia verruculosa</name>
    <dbReference type="NCBI Taxonomy" id="2587418"/>
    <lineage>
        <taxon>Eukaryota</taxon>
        <taxon>Fungi</taxon>
        <taxon>Dikarya</taxon>
        <taxon>Ascomycota</taxon>
        <taxon>Pezizomycotina</taxon>
        <taxon>Sordariomycetes</taxon>
        <taxon>Sordariomycetidae</taxon>
        <taxon>Sordariales</taxon>
        <taxon>Podosporaceae</taxon>
        <taxon>Triangularia</taxon>
    </lineage>
</organism>
<evidence type="ECO:0000256" key="5">
    <source>
        <dbReference type="SAM" id="MobiDB-lite"/>
    </source>
</evidence>
<dbReference type="PANTHER" id="PTHR10938:SF0">
    <property type="entry name" value="TRANSLATION INITIATION FACTOR IF-3, MITOCHONDRIAL"/>
    <property type="match status" value="1"/>
</dbReference>
<dbReference type="PANTHER" id="PTHR10938">
    <property type="entry name" value="TRANSLATION INITIATION FACTOR IF-3"/>
    <property type="match status" value="1"/>
</dbReference>
<evidence type="ECO:0000313" key="6">
    <source>
        <dbReference type="EMBL" id="KAK4203651.1"/>
    </source>
</evidence>
<dbReference type="GO" id="GO:0032790">
    <property type="term" value="P:ribosome disassembly"/>
    <property type="evidence" value="ECO:0007669"/>
    <property type="project" value="TreeGrafter"/>
</dbReference>
<evidence type="ECO:0000256" key="3">
    <source>
        <dbReference type="ARBA" id="ARBA00022917"/>
    </source>
</evidence>
<evidence type="ECO:0000313" key="7">
    <source>
        <dbReference type="Proteomes" id="UP001303160"/>
    </source>
</evidence>
<dbReference type="GO" id="GO:0043022">
    <property type="term" value="F:ribosome binding"/>
    <property type="evidence" value="ECO:0007669"/>
    <property type="project" value="TreeGrafter"/>
</dbReference>
<feature type="compositionally biased region" description="Acidic residues" evidence="5">
    <location>
        <begin position="269"/>
        <end position="281"/>
    </location>
</feature>
<dbReference type="Gene3D" id="3.30.110.10">
    <property type="entry name" value="Translation initiation factor 3 (IF-3), C-terminal domain"/>
    <property type="match status" value="1"/>
</dbReference>
<feature type="compositionally biased region" description="Basic and acidic residues" evidence="5">
    <location>
        <begin position="282"/>
        <end position="291"/>
    </location>
</feature>
<evidence type="ECO:0008006" key="8">
    <source>
        <dbReference type="Google" id="ProtNLM"/>
    </source>
</evidence>
<keyword evidence="3" id="KW-0648">Protein biosynthesis</keyword>
<dbReference type="SUPFAM" id="SSF55200">
    <property type="entry name" value="Translation initiation factor IF3, C-terminal domain"/>
    <property type="match status" value="1"/>
</dbReference>
<reference evidence="6" key="2">
    <citation type="submission" date="2023-05" db="EMBL/GenBank/DDBJ databases">
        <authorList>
            <consortium name="Lawrence Berkeley National Laboratory"/>
            <person name="Steindorff A."/>
            <person name="Hensen N."/>
            <person name="Bonometti L."/>
            <person name="Westerberg I."/>
            <person name="Brannstrom I.O."/>
            <person name="Guillou S."/>
            <person name="Cros-Aarteil S."/>
            <person name="Calhoun S."/>
            <person name="Haridas S."/>
            <person name="Kuo A."/>
            <person name="Mondo S."/>
            <person name="Pangilinan J."/>
            <person name="Riley R."/>
            <person name="Labutti K."/>
            <person name="Andreopoulos B."/>
            <person name="Lipzen A."/>
            <person name="Chen C."/>
            <person name="Yanf M."/>
            <person name="Daum C."/>
            <person name="Ng V."/>
            <person name="Clum A."/>
            <person name="Ohm R."/>
            <person name="Martin F."/>
            <person name="Silar P."/>
            <person name="Natvig D."/>
            <person name="Lalanne C."/>
            <person name="Gautier V."/>
            <person name="Ament-Velasquez S.L."/>
            <person name="Kruys A."/>
            <person name="Hutchinson M.I."/>
            <person name="Powell A.J."/>
            <person name="Barry K."/>
            <person name="Miller A.N."/>
            <person name="Grigoriev I.V."/>
            <person name="Debuchy R."/>
            <person name="Gladieux P."/>
            <person name="Thoren M.H."/>
            <person name="Johannesson H."/>
        </authorList>
    </citation>
    <scope>NUCLEOTIDE SEQUENCE</scope>
    <source>
        <strain evidence="6">CBS 315.58</strain>
    </source>
</reference>
<dbReference type="AlphaFoldDB" id="A0AAN6XNL9"/>